<evidence type="ECO:0000313" key="8">
    <source>
        <dbReference type="Proteomes" id="UP001597368"/>
    </source>
</evidence>
<name>A0ABW4SUF1_9ACTN</name>
<dbReference type="Proteomes" id="UP001597368">
    <property type="component" value="Unassembled WGS sequence"/>
</dbReference>
<evidence type="ECO:0000313" key="7">
    <source>
        <dbReference type="EMBL" id="MFD1932841.1"/>
    </source>
</evidence>
<accession>A0ABW4SUF1</accession>
<comment type="subcellular location">
    <subcellularLocation>
        <location evidence="1">Membrane</location>
        <topology evidence="1">Single-pass membrane protein</topology>
    </subcellularLocation>
</comment>
<keyword evidence="4 6" id="KW-0472">Membrane</keyword>
<protein>
    <submittedName>
        <fullName evidence="7">Neutral zinc metallopeptidase</fullName>
    </submittedName>
</protein>
<feature type="region of interest" description="Disordered" evidence="5">
    <location>
        <begin position="1"/>
        <end position="22"/>
    </location>
</feature>
<evidence type="ECO:0000256" key="2">
    <source>
        <dbReference type="ARBA" id="ARBA00022692"/>
    </source>
</evidence>
<dbReference type="PANTHER" id="PTHR30168:SF0">
    <property type="entry name" value="INNER MEMBRANE PROTEIN"/>
    <property type="match status" value="1"/>
</dbReference>
<organism evidence="7 8">
    <name type="scientific">Nonomuraea mangrovi</name>
    <dbReference type="NCBI Taxonomy" id="2316207"/>
    <lineage>
        <taxon>Bacteria</taxon>
        <taxon>Bacillati</taxon>
        <taxon>Actinomycetota</taxon>
        <taxon>Actinomycetes</taxon>
        <taxon>Streptosporangiales</taxon>
        <taxon>Streptosporangiaceae</taxon>
        <taxon>Nonomuraea</taxon>
    </lineage>
</organism>
<evidence type="ECO:0000256" key="6">
    <source>
        <dbReference type="SAM" id="Phobius"/>
    </source>
</evidence>
<reference evidence="8" key="1">
    <citation type="journal article" date="2019" name="Int. J. Syst. Evol. Microbiol.">
        <title>The Global Catalogue of Microorganisms (GCM) 10K type strain sequencing project: providing services to taxonomists for standard genome sequencing and annotation.</title>
        <authorList>
            <consortium name="The Broad Institute Genomics Platform"/>
            <consortium name="The Broad Institute Genome Sequencing Center for Infectious Disease"/>
            <person name="Wu L."/>
            <person name="Ma J."/>
        </authorList>
    </citation>
    <scope>NUCLEOTIDE SEQUENCE [LARGE SCALE GENOMIC DNA]</scope>
    <source>
        <strain evidence="8">ICMP 6774ER</strain>
    </source>
</reference>
<dbReference type="EMBL" id="JBHUFV010000022">
    <property type="protein sequence ID" value="MFD1932841.1"/>
    <property type="molecule type" value="Genomic_DNA"/>
</dbReference>
<dbReference type="Pfam" id="PF04228">
    <property type="entry name" value="Zn_peptidase"/>
    <property type="match status" value="1"/>
</dbReference>
<dbReference type="RefSeq" id="WP_379572885.1">
    <property type="nucleotide sequence ID" value="NZ_JBHUFV010000022.1"/>
</dbReference>
<gene>
    <name evidence="7" type="ORF">ACFSKW_15295</name>
</gene>
<dbReference type="PANTHER" id="PTHR30168">
    <property type="entry name" value="PUTATIVE MEMBRANE PROTEIN YPFJ"/>
    <property type="match status" value="1"/>
</dbReference>
<keyword evidence="3 6" id="KW-1133">Transmembrane helix</keyword>
<evidence type="ECO:0000256" key="5">
    <source>
        <dbReference type="SAM" id="MobiDB-lite"/>
    </source>
</evidence>
<evidence type="ECO:0000256" key="3">
    <source>
        <dbReference type="ARBA" id="ARBA00022989"/>
    </source>
</evidence>
<keyword evidence="8" id="KW-1185">Reference proteome</keyword>
<sequence>MDFRDQADLDASQVEERSGGGRFPGGGLAVGGGITGIIALIAALIFGVNPGNITGSDPEGLQPTTNLSEQCRTGADADQSDKCRVVGVVNSIQEYWGGIDGYRPAKTVLYTQATNTGCGAADSSVGPFYCPRDQRVYLDLSFFDLLQSRFGTEGGPFAQAYVIAHEYGHHVQNLTGQMERVGQDRQGADSGSVKLELQADCYAGVWAKHAVDTGFYEKPFTASDIRQALDAAAAVGDDRIQERTQGRVDPEAFTHGTSQQRVTWFTTGYETGSPDQCDTFQKGI</sequence>
<dbReference type="SUPFAM" id="SSF55486">
    <property type="entry name" value="Metalloproteases ('zincins'), catalytic domain"/>
    <property type="match status" value="1"/>
</dbReference>
<evidence type="ECO:0000256" key="1">
    <source>
        <dbReference type="ARBA" id="ARBA00004167"/>
    </source>
</evidence>
<keyword evidence="2 6" id="KW-0812">Transmembrane</keyword>
<proteinExistence type="predicted"/>
<evidence type="ECO:0000256" key="4">
    <source>
        <dbReference type="ARBA" id="ARBA00023136"/>
    </source>
</evidence>
<dbReference type="InterPro" id="IPR007343">
    <property type="entry name" value="Uncharacterised_pept_Zn_put"/>
</dbReference>
<feature type="transmembrane region" description="Helical" evidence="6">
    <location>
        <begin position="27"/>
        <end position="48"/>
    </location>
</feature>
<comment type="caution">
    <text evidence="7">The sequence shown here is derived from an EMBL/GenBank/DDBJ whole genome shotgun (WGS) entry which is preliminary data.</text>
</comment>